<dbReference type="GO" id="GO:0003824">
    <property type="term" value="F:catalytic activity"/>
    <property type="evidence" value="ECO:0007669"/>
    <property type="project" value="InterPro"/>
</dbReference>
<name>M1W4H8_CLAP2</name>
<dbReference type="Gene3D" id="3.60.10.10">
    <property type="entry name" value="Endonuclease/exonuclease/phosphatase"/>
    <property type="match status" value="1"/>
</dbReference>
<accession>M1W4H8</accession>
<evidence type="ECO:0000313" key="2">
    <source>
        <dbReference type="EMBL" id="CCE29305.1"/>
    </source>
</evidence>
<dbReference type="SUPFAM" id="SSF56219">
    <property type="entry name" value="DNase I-like"/>
    <property type="match status" value="1"/>
</dbReference>
<comment type="caution">
    <text evidence="2">The sequence shown here is derived from an EMBL/GenBank/DDBJ whole genome shotgun (WGS) entry which is preliminary data.</text>
</comment>
<feature type="compositionally biased region" description="Low complexity" evidence="1">
    <location>
        <begin position="89"/>
        <end position="104"/>
    </location>
</feature>
<reference evidence="2 3" key="1">
    <citation type="journal article" date="2013" name="PLoS Genet.">
        <title>Plant-symbiotic fungi as chemical engineers: Multi-genome analysis of the Clavicipitaceae reveals dynamics of alkaloid loci.</title>
        <authorList>
            <person name="Schardl C.L."/>
            <person name="Young C.A."/>
            <person name="Hesse U."/>
            <person name="Amyotte S.G."/>
            <person name="Andreeva K."/>
            <person name="Calie P.J."/>
            <person name="Fleetwood D.J."/>
            <person name="Haws D.C."/>
            <person name="Moore N."/>
            <person name="Oeser B."/>
            <person name="Panaccione D.G."/>
            <person name="Schweri K.K."/>
            <person name="Voisey C.R."/>
            <person name="Farman M.L."/>
            <person name="Jaromczyk J.W."/>
            <person name="Roe B.A."/>
            <person name="O'Sullivan D.M."/>
            <person name="Scott B."/>
            <person name="Tudzynski P."/>
            <person name="An Z."/>
            <person name="Arnaoudova E.G."/>
            <person name="Bullock C.T."/>
            <person name="Charlton N.D."/>
            <person name="Chen L."/>
            <person name="Cox M."/>
            <person name="Dinkins R.D."/>
            <person name="Florea S."/>
            <person name="Glenn A.E."/>
            <person name="Gordon A."/>
            <person name="Gueldener U."/>
            <person name="Harris D.R."/>
            <person name="Hollin W."/>
            <person name="Jaromczyk J."/>
            <person name="Johnson R.D."/>
            <person name="Khan A.K."/>
            <person name="Leistner E."/>
            <person name="Leuchtmann A."/>
            <person name="Li C."/>
            <person name="Liu J."/>
            <person name="Liu J."/>
            <person name="Liu M."/>
            <person name="Mace W."/>
            <person name="Machado C."/>
            <person name="Nagabhyru P."/>
            <person name="Pan J."/>
            <person name="Schmid J."/>
            <person name="Sugawara K."/>
            <person name="Steiner U."/>
            <person name="Takach J.E."/>
            <person name="Tanaka E."/>
            <person name="Webb J.S."/>
            <person name="Wilson E.V."/>
            <person name="Wiseman J.L."/>
            <person name="Yoshida R."/>
            <person name="Zeng Z."/>
        </authorList>
    </citation>
    <scope>NUCLEOTIDE SEQUENCE [LARGE SCALE GENOMIC DNA]</scope>
    <source>
        <strain evidence="2 3">20.1</strain>
    </source>
</reference>
<dbReference type="AlphaFoldDB" id="M1W4H8"/>
<evidence type="ECO:0000256" key="1">
    <source>
        <dbReference type="SAM" id="MobiDB-lite"/>
    </source>
</evidence>
<dbReference type="InterPro" id="IPR036691">
    <property type="entry name" value="Endo/exonu/phosph_ase_sf"/>
</dbReference>
<sequence>MWTANAQWDKTRAAYLNRPTYFANPAASESNTDASRRQDTEAPPSQEAPPRRKVVRPPGSRNRVQNEQPRIMTRTTRATSERTRRDETLPPTQQTQTPTPATSTEDPHTAGTALVHLALNSYSKLDVIAFQEPTGIAKIPPHSSLGPFQLAVYAGRTAIYVNRQHGPEEWSSGTGTDWCSIVLKGIEIYSVYSPAYEAVWVTPIQEFMTAPVQARSVFVGDFNQHHPLWDKAERTSPGSDELLEFTTR</sequence>
<organism evidence="2 3">
    <name type="scientific">Claviceps purpurea (strain 20.1)</name>
    <name type="common">Ergot fungus</name>
    <name type="synonym">Sphacelia segetum</name>
    <dbReference type="NCBI Taxonomy" id="1111077"/>
    <lineage>
        <taxon>Eukaryota</taxon>
        <taxon>Fungi</taxon>
        <taxon>Dikarya</taxon>
        <taxon>Ascomycota</taxon>
        <taxon>Pezizomycotina</taxon>
        <taxon>Sordariomycetes</taxon>
        <taxon>Hypocreomycetidae</taxon>
        <taxon>Hypocreales</taxon>
        <taxon>Clavicipitaceae</taxon>
        <taxon>Claviceps</taxon>
    </lineage>
</organism>
<dbReference type="eggNOG" id="ENOG502SG0R">
    <property type="taxonomic scope" value="Eukaryota"/>
</dbReference>
<keyword evidence="3" id="KW-1185">Reference proteome</keyword>
<proteinExistence type="predicted"/>
<dbReference type="VEuPathDB" id="FungiDB:CPUR_02998"/>
<dbReference type="EMBL" id="CAGA01000013">
    <property type="protein sequence ID" value="CCE29305.1"/>
    <property type="molecule type" value="Genomic_DNA"/>
</dbReference>
<gene>
    <name evidence="2" type="ORF">CPUR_02998</name>
</gene>
<evidence type="ECO:0000313" key="3">
    <source>
        <dbReference type="Proteomes" id="UP000016801"/>
    </source>
</evidence>
<evidence type="ECO:0008006" key="4">
    <source>
        <dbReference type="Google" id="ProtNLM"/>
    </source>
</evidence>
<feature type="compositionally biased region" description="Basic and acidic residues" evidence="1">
    <location>
        <begin position="79"/>
        <end position="88"/>
    </location>
</feature>
<dbReference type="Proteomes" id="UP000016801">
    <property type="component" value="Unassembled WGS sequence"/>
</dbReference>
<dbReference type="HOGENOM" id="CLU_1120066_0_0_1"/>
<dbReference type="OrthoDB" id="5429923at2759"/>
<feature type="region of interest" description="Disordered" evidence="1">
    <location>
        <begin position="13"/>
        <end position="108"/>
    </location>
</feature>
<protein>
    <recommendedName>
        <fullName evidence="4">Endonuclease/exonuclease/phosphatase domain-containing protein</fullName>
    </recommendedName>
</protein>